<keyword evidence="3" id="KW-1185">Reference proteome</keyword>
<dbReference type="GO" id="GO:0015501">
    <property type="term" value="F:glutamate:sodium symporter activity"/>
    <property type="evidence" value="ECO:0007669"/>
    <property type="project" value="InterPro"/>
</dbReference>
<feature type="transmembrane region" description="Helical" evidence="1">
    <location>
        <begin position="119"/>
        <end position="137"/>
    </location>
</feature>
<dbReference type="GO" id="GO:0015813">
    <property type="term" value="P:L-glutamate transmembrane transport"/>
    <property type="evidence" value="ECO:0007669"/>
    <property type="project" value="InterPro"/>
</dbReference>
<feature type="transmembrane region" description="Helical" evidence="1">
    <location>
        <begin position="318"/>
        <end position="340"/>
    </location>
</feature>
<name>A0A1G6GLJ0_9BACI</name>
<dbReference type="PANTHER" id="PTHR36178:SF1">
    <property type="entry name" value="SODIUM_GLUTAMATE SYMPORTER"/>
    <property type="match status" value="1"/>
</dbReference>
<feature type="transmembrane region" description="Helical" evidence="1">
    <location>
        <begin position="346"/>
        <end position="365"/>
    </location>
</feature>
<reference evidence="3" key="1">
    <citation type="submission" date="2016-09" db="EMBL/GenBank/DDBJ databases">
        <authorList>
            <person name="Varghese N."/>
            <person name="Submissions S."/>
        </authorList>
    </citation>
    <scope>NUCLEOTIDE SEQUENCE [LARGE SCALE GENOMIC DNA]</scope>
    <source>
        <strain evidence="3">S5</strain>
    </source>
</reference>
<protein>
    <submittedName>
        <fullName evidence="2">Glutamate:Na+ symporter, ESS family</fullName>
    </submittedName>
</protein>
<organism evidence="2 3">
    <name type="scientific">Pelagirhabdus alkalitolerans</name>
    <dbReference type="NCBI Taxonomy" id="1612202"/>
    <lineage>
        <taxon>Bacteria</taxon>
        <taxon>Bacillati</taxon>
        <taxon>Bacillota</taxon>
        <taxon>Bacilli</taxon>
        <taxon>Bacillales</taxon>
        <taxon>Bacillaceae</taxon>
        <taxon>Pelagirhabdus</taxon>
    </lineage>
</organism>
<feature type="transmembrane region" description="Helical" evidence="1">
    <location>
        <begin position="6"/>
        <end position="23"/>
    </location>
</feature>
<dbReference type="InterPro" id="IPR004445">
    <property type="entry name" value="GltS"/>
</dbReference>
<sequence length="466" mass="50463">MTAEMIGLSFIVLGLFLLIGKWLRVQFKWLRDLYLPSSIIAGFVALLVGPEVLGQLMQNDTFLSNGLIPENVLAVWDTLPGLFINIIFAALFLGKVVPNLKEIWLIAGPQVVMGQTVSWGQYVLGLLLAIFVLVPVFDLSPLSGALIEISFVGGHGTAAGLSSTFEELGFAEGADLAVGLATIGIVSGVIIGIILINWGARTNRAKFVGKRNELTENEKAKLGEFDDRETPKKTRHTSSLEPLAFHLAIVGAAIGLGALLLEGLILLEAWTWGAWTGTHLFPYVPLFPLAMMGGMVIQIVFSRIGIDHYIDRELINRISGFALDVLIVSALGTLALSIIGDNIVPFLLIAAVAIVWNVFAFLVIAPRMIPQFWFERGIGDMGQAMGMTATGLLLMKIADPYTESPALEGFGYKQLLFEPLVGGGLFTAGSLPLIYEFGPVAILVLSTIVTLFFLIFGLVYFGRKKR</sequence>
<evidence type="ECO:0000256" key="1">
    <source>
        <dbReference type="SAM" id="Phobius"/>
    </source>
</evidence>
<dbReference type="PANTHER" id="PTHR36178">
    <property type="entry name" value="SLR0625 PROTEIN"/>
    <property type="match status" value="1"/>
</dbReference>
<proteinExistence type="predicted"/>
<dbReference type="GO" id="GO:0016020">
    <property type="term" value="C:membrane"/>
    <property type="evidence" value="ECO:0007669"/>
    <property type="project" value="InterPro"/>
</dbReference>
<feature type="transmembrane region" description="Helical" evidence="1">
    <location>
        <begin position="35"/>
        <end position="53"/>
    </location>
</feature>
<feature type="transmembrane region" description="Helical" evidence="1">
    <location>
        <begin position="441"/>
        <end position="461"/>
    </location>
</feature>
<dbReference type="AlphaFoldDB" id="A0A1G6GLJ0"/>
<feature type="transmembrane region" description="Helical" evidence="1">
    <location>
        <begin position="176"/>
        <end position="200"/>
    </location>
</feature>
<dbReference type="STRING" id="1612202.SAMN05421734_101252"/>
<dbReference type="RefSeq" id="WP_090792092.1">
    <property type="nucleotide sequence ID" value="NZ_FMYI01000001.1"/>
</dbReference>
<feature type="transmembrane region" description="Helical" evidence="1">
    <location>
        <begin position="286"/>
        <end position="306"/>
    </location>
</feature>
<accession>A0A1G6GLJ0</accession>
<dbReference type="OrthoDB" id="9801557at2"/>
<dbReference type="Pfam" id="PF03616">
    <property type="entry name" value="Glt_symporter"/>
    <property type="match status" value="1"/>
</dbReference>
<dbReference type="EMBL" id="FMYI01000001">
    <property type="protein sequence ID" value="SDB82837.1"/>
    <property type="molecule type" value="Genomic_DNA"/>
</dbReference>
<dbReference type="Proteomes" id="UP000242949">
    <property type="component" value="Unassembled WGS sequence"/>
</dbReference>
<gene>
    <name evidence="2" type="ORF">SAMN05421734_101252</name>
</gene>
<keyword evidence="1" id="KW-1133">Transmembrane helix</keyword>
<keyword evidence="1" id="KW-0812">Transmembrane</keyword>
<keyword evidence="1" id="KW-0472">Membrane</keyword>
<feature type="transmembrane region" description="Helical" evidence="1">
    <location>
        <begin position="73"/>
        <end position="98"/>
    </location>
</feature>
<feature type="transmembrane region" description="Helical" evidence="1">
    <location>
        <begin position="243"/>
        <end position="266"/>
    </location>
</feature>
<evidence type="ECO:0000313" key="3">
    <source>
        <dbReference type="Proteomes" id="UP000242949"/>
    </source>
</evidence>
<evidence type="ECO:0000313" key="2">
    <source>
        <dbReference type="EMBL" id="SDB82837.1"/>
    </source>
</evidence>